<keyword evidence="5" id="KW-0539">Nucleus</keyword>
<dbReference type="InterPro" id="IPR037867">
    <property type="entry name" value="Swd2/WDR82"/>
</dbReference>
<feature type="repeat" description="WD" evidence="6">
    <location>
        <begin position="19"/>
        <end position="53"/>
    </location>
</feature>
<dbReference type="EMBL" id="CP064814">
    <property type="protein sequence ID" value="QPG75753.1"/>
    <property type="molecule type" value="Genomic_DNA"/>
</dbReference>
<protein>
    <submittedName>
        <fullName evidence="7">Uncharacterized protein</fullName>
    </submittedName>
</protein>
<dbReference type="SUPFAM" id="SSF50978">
    <property type="entry name" value="WD40 repeat-like"/>
    <property type="match status" value="1"/>
</dbReference>
<dbReference type="Proteomes" id="UP000662931">
    <property type="component" value="Chromosome 3"/>
</dbReference>
<dbReference type="InterPro" id="IPR015943">
    <property type="entry name" value="WD40/YVTN_repeat-like_dom_sf"/>
</dbReference>
<comment type="subcellular location">
    <subcellularLocation>
        <location evidence="1">Nucleus</location>
    </subcellularLocation>
</comment>
<dbReference type="PANTHER" id="PTHR19861:SF0">
    <property type="entry name" value="WD REPEAT-CONTAINING PROTEIN 82"/>
    <property type="match status" value="1"/>
</dbReference>
<dbReference type="GO" id="GO:0003682">
    <property type="term" value="F:chromatin binding"/>
    <property type="evidence" value="ECO:0007669"/>
    <property type="project" value="TreeGrafter"/>
</dbReference>
<name>A0A875S4C3_EENNA</name>
<gene>
    <name evidence="7" type="ORF">FOA43_003113</name>
</gene>
<reference evidence="7" key="1">
    <citation type="submission" date="2020-10" db="EMBL/GenBank/DDBJ databases">
        <authorList>
            <person name="Roach M.J.R."/>
        </authorList>
    </citation>
    <scope>NUCLEOTIDE SEQUENCE</scope>
    <source>
        <strain evidence="7">CBS 1945</strain>
    </source>
</reference>
<evidence type="ECO:0000256" key="2">
    <source>
        <dbReference type="ARBA" id="ARBA00005616"/>
    </source>
</evidence>
<keyword evidence="3 6" id="KW-0853">WD repeat</keyword>
<feature type="repeat" description="WD" evidence="6">
    <location>
        <begin position="99"/>
        <end position="143"/>
    </location>
</feature>
<evidence type="ECO:0000313" key="7">
    <source>
        <dbReference type="EMBL" id="QPG75753.1"/>
    </source>
</evidence>
<dbReference type="RefSeq" id="XP_038779318.1">
    <property type="nucleotide sequence ID" value="XM_038923390.1"/>
</dbReference>
<proteinExistence type="inferred from homology"/>
<dbReference type="GeneID" id="62196514"/>
<dbReference type="InterPro" id="IPR001680">
    <property type="entry name" value="WD40_rpt"/>
</dbReference>
<dbReference type="GO" id="GO:0048188">
    <property type="term" value="C:Set1C/COMPASS complex"/>
    <property type="evidence" value="ECO:0007669"/>
    <property type="project" value="TreeGrafter"/>
</dbReference>
<dbReference type="KEGG" id="bnn:FOA43_003113"/>
<keyword evidence="4" id="KW-0677">Repeat</keyword>
<dbReference type="PROSITE" id="PS50082">
    <property type="entry name" value="WD_REPEATS_2"/>
    <property type="match status" value="2"/>
</dbReference>
<comment type="similarity">
    <text evidence="2">Belongs to the WD repeat SWD2 family.</text>
</comment>
<evidence type="ECO:0000256" key="6">
    <source>
        <dbReference type="PROSITE-ProRule" id="PRU00221"/>
    </source>
</evidence>
<dbReference type="GO" id="GO:0016070">
    <property type="term" value="P:RNA metabolic process"/>
    <property type="evidence" value="ECO:0007669"/>
    <property type="project" value="UniProtKB-ARBA"/>
</dbReference>
<dbReference type="InterPro" id="IPR036322">
    <property type="entry name" value="WD40_repeat_dom_sf"/>
</dbReference>
<dbReference type="PANTHER" id="PTHR19861">
    <property type="entry name" value="WD40 REPEAT PROTEIN SWD2"/>
    <property type="match status" value="1"/>
</dbReference>
<evidence type="ECO:0000313" key="8">
    <source>
        <dbReference type="Proteomes" id="UP000662931"/>
    </source>
</evidence>
<evidence type="ECO:0000256" key="1">
    <source>
        <dbReference type="ARBA" id="ARBA00004123"/>
    </source>
</evidence>
<dbReference type="Pfam" id="PF00400">
    <property type="entry name" value="WD40"/>
    <property type="match status" value="2"/>
</dbReference>
<evidence type="ECO:0000256" key="4">
    <source>
        <dbReference type="ARBA" id="ARBA00022737"/>
    </source>
</evidence>
<organism evidence="7 8">
    <name type="scientific">Eeniella nana</name>
    <name type="common">Yeast</name>
    <name type="synonym">Brettanomyces nanus</name>
    <dbReference type="NCBI Taxonomy" id="13502"/>
    <lineage>
        <taxon>Eukaryota</taxon>
        <taxon>Fungi</taxon>
        <taxon>Dikarya</taxon>
        <taxon>Ascomycota</taxon>
        <taxon>Saccharomycotina</taxon>
        <taxon>Pichiomycetes</taxon>
        <taxon>Pichiales</taxon>
        <taxon>Pichiaceae</taxon>
        <taxon>Brettanomyces</taxon>
    </lineage>
</organism>
<evidence type="ECO:0000256" key="5">
    <source>
        <dbReference type="ARBA" id="ARBA00023242"/>
    </source>
</evidence>
<evidence type="ECO:0000256" key="3">
    <source>
        <dbReference type="ARBA" id="ARBA00022574"/>
    </source>
</evidence>
<dbReference type="AlphaFoldDB" id="A0A875S4C3"/>
<accession>A0A875S4C3</accession>
<sequence length="327" mass="36138">MLPLHISKVFKNHTPDTPITSISYDTSGQYLLTSGTDESLQLYEIPKGRHLKSIYSKKYGCHLAIFTNTSHSQCLFASTQENHVIRLLNLDDNSFIRYFKGHKQQVVNLINATSATRLESFYSSSIDGTVKCWDMRTNTCTASLGLSSTPLIALDPTNSVMAILETGSFQLRLVAMGKFPTGSIKVVDLSSLFKQSLPKNLQFTNDNKYIIITTDSTEHIVLDSFSLQIMGTLSGQVPFISRKYPDSGNITVTPSGKYVIGGSGNGELLVWDLSYLSNNTSMKQLAPTSKLTNSAEGTLSIPRMVLFNPHYEMLATADTEVSFWTSK</sequence>
<dbReference type="OrthoDB" id="27537at2759"/>
<dbReference type="Gene3D" id="2.130.10.10">
    <property type="entry name" value="YVTN repeat-like/Quinoprotein amine dehydrogenase"/>
    <property type="match status" value="1"/>
</dbReference>
<dbReference type="SMART" id="SM00320">
    <property type="entry name" value="WD40"/>
    <property type="match status" value="4"/>
</dbReference>
<keyword evidence="8" id="KW-1185">Reference proteome</keyword>